<dbReference type="EMBL" id="HBHN01006054">
    <property type="protein sequence ID" value="CAD9724529.1"/>
    <property type="molecule type" value="Transcribed_RNA"/>
</dbReference>
<evidence type="ECO:0000256" key="1">
    <source>
        <dbReference type="SAM" id="MobiDB-lite"/>
    </source>
</evidence>
<name>A0A7S2TD15_PROMC</name>
<accession>A0A7S2TD15</accession>
<feature type="region of interest" description="Disordered" evidence="1">
    <location>
        <begin position="1"/>
        <end position="24"/>
    </location>
</feature>
<organism evidence="2">
    <name type="scientific">Prorocentrum micans</name>
    <name type="common">Red tide dinoflagellate</name>
    <dbReference type="NCBI Taxonomy" id="2945"/>
    <lineage>
        <taxon>Eukaryota</taxon>
        <taxon>Sar</taxon>
        <taxon>Alveolata</taxon>
        <taxon>Dinophyceae</taxon>
        <taxon>Prorocentrales</taxon>
        <taxon>Prorocentraceae</taxon>
        <taxon>Prorocentrum</taxon>
    </lineage>
</organism>
<dbReference type="AlphaFoldDB" id="A0A7S2TD15"/>
<feature type="region of interest" description="Disordered" evidence="1">
    <location>
        <begin position="41"/>
        <end position="93"/>
    </location>
</feature>
<proteinExistence type="predicted"/>
<sequence length="101" mass="10551">MATDRSLRNGMTVSDVVSRPPTCPAPAAELRGAIAVAGTVSYTAKTSKEDKSKKGRPSGSSTPEQEERTTEVGKPSLSQNGLSQEGLSQNGYGAYARYVTA</sequence>
<protein>
    <submittedName>
        <fullName evidence="2">Uncharacterized protein</fullName>
    </submittedName>
</protein>
<feature type="compositionally biased region" description="Polar residues" evidence="1">
    <location>
        <begin position="76"/>
        <end position="91"/>
    </location>
</feature>
<evidence type="ECO:0000313" key="2">
    <source>
        <dbReference type="EMBL" id="CAD9724529.1"/>
    </source>
</evidence>
<reference evidence="2" key="1">
    <citation type="submission" date="2021-01" db="EMBL/GenBank/DDBJ databases">
        <authorList>
            <person name="Corre E."/>
            <person name="Pelletier E."/>
            <person name="Niang G."/>
            <person name="Scheremetjew M."/>
            <person name="Finn R."/>
            <person name="Kale V."/>
            <person name="Holt S."/>
            <person name="Cochrane G."/>
            <person name="Meng A."/>
            <person name="Brown T."/>
            <person name="Cohen L."/>
        </authorList>
    </citation>
    <scope>NUCLEOTIDE SEQUENCE</scope>
    <source>
        <strain evidence="2">CCCM 845</strain>
    </source>
</reference>
<gene>
    <name evidence="2" type="ORF">PMIC02512_LOCUS1681</name>
</gene>